<dbReference type="SUPFAM" id="SSF53474">
    <property type="entry name" value="alpha/beta-Hydrolases"/>
    <property type="match status" value="1"/>
</dbReference>
<dbReference type="PANTHER" id="PTHR11878:SF65">
    <property type="entry name" value="NA_CA-EXCHANGE PROTEIN, ISOFORM G"/>
    <property type="match status" value="1"/>
</dbReference>
<name>A0A2T5MJN7_9GAMM</name>
<proteinExistence type="predicted"/>
<dbReference type="GO" id="GO:0030001">
    <property type="term" value="P:metal ion transport"/>
    <property type="evidence" value="ECO:0007669"/>
    <property type="project" value="TreeGrafter"/>
</dbReference>
<dbReference type="Pfam" id="PF03160">
    <property type="entry name" value="Calx-beta"/>
    <property type="match status" value="2"/>
</dbReference>
<reference evidence="6 7" key="1">
    <citation type="submission" date="2018-04" db="EMBL/GenBank/DDBJ databases">
        <title>Novel species isolated from glacier.</title>
        <authorList>
            <person name="Liu Q."/>
            <person name="Xin Y.-H."/>
        </authorList>
    </citation>
    <scope>NUCLEOTIDE SEQUENCE [LARGE SCALE GENOMIC DNA]</scope>
    <source>
        <strain evidence="6 7">GT1R17</strain>
    </source>
</reference>
<keyword evidence="7" id="KW-1185">Reference proteome</keyword>
<evidence type="ECO:0000313" key="6">
    <source>
        <dbReference type="EMBL" id="PTU32796.1"/>
    </source>
</evidence>
<dbReference type="GO" id="GO:0007154">
    <property type="term" value="P:cell communication"/>
    <property type="evidence" value="ECO:0007669"/>
    <property type="project" value="InterPro"/>
</dbReference>
<evidence type="ECO:0000313" key="7">
    <source>
        <dbReference type="Proteomes" id="UP000244248"/>
    </source>
</evidence>
<comment type="caution">
    <text evidence="6">The sequence shown here is derived from an EMBL/GenBank/DDBJ whole genome shotgun (WGS) entry which is preliminary data.</text>
</comment>
<dbReference type="Proteomes" id="UP000244248">
    <property type="component" value="Unassembled WGS sequence"/>
</dbReference>
<keyword evidence="3" id="KW-0106">Calcium</keyword>
<dbReference type="SMART" id="SM00237">
    <property type="entry name" value="Calx_beta"/>
    <property type="match status" value="3"/>
</dbReference>
<evidence type="ECO:0000256" key="4">
    <source>
        <dbReference type="ARBA" id="ARBA00023065"/>
    </source>
</evidence>
<dbReference type="InterPro" id="IPR051171">
    <property type="entry name" value="CaCA"/>
</dbReference>
<dbReference type="PANTHER" id="PTHR11878">
    <property type="entry name" value="SODIUM/CALCIUM EXCHANGER"/>
    <property type="match status" value="1"/>
</dbReference>
<feature type="domain" description="Calx-beta" evidence="5">
    <location>
        <begin position="168"/>
        <end position="256"/>
    </location>
</feature>
<evidence type="ECO:0000259" key="5">
    <source>
        <dbReference type="SMART" id="SM00237"/>
    </source>
</evidence>
<protein>
    <recommendedName>
        <fullName evidence="5">Calx-beta domain-containing protein</fullName>
    </recommendedName>
</protein>
<keyword evidence="4" id="KW-0813">Transport</keyword>
<keyword evidence="4" id="KW-0406">Ion transport</keyword>
<keyword evidence="1" id="KW-0732">Signal</keyword>
<evidence type="ECO:0000256" key="3">
    <source>
        <dbReference type="ARBA" id="ARBA00022837"/>
    </source>
</evidence>
<dbReference type="Gene3D" id="2.60.40.2030">
    <property type="match status" value="3"/>
</dbReference>
<dbReference type="InterPro" id="IPR029058">
    <property type="entry name" value="AB_hydrolase_fold"/>
</dbReference>
<feature type="domain" description="Calx-beta" evidence="5">
    <location>
        <begin position="268"/>
        <end position="365"/>
    </location>
</feature>
<dbReference type="InterPro" id="IPR003644">
    <property type="entry name" value="Calx_beta"/>
</dbReference>
<evidence type="ECO:0000256" key="2">
    <source>
        <dbReference type="ARBA" id="ARBA00022737"/>
    </source>
</evidence>
<gene>
    <name evidence="6" type="ORF">CJD38_01375</name>
</gene>
<sequence length="1178" mass="123860">MHGAATCGRREVMRYQGLTGLRALLLGGALLLAACDSTPKPGGTTTTPPTVPGAVIPKVSVADATAAQTADDRLRFNVVLSEATTSTVHVTYNTVNGTAVAGTDYYGQTGRTVVFNPGEVAKVVQVQPIANAAATGNKTMTLQLSAPINATLNRATATGTLTYALPQAVISDASAVEGDIGGSNKLSFAVTLDKAAASTISIAYVTGSGTASAGTDFSASSGNVTFAVGETSQTVEVDVIGNEDVQANRTMSVTLSGASGATLKRSVATGTITDDDHARQINIDDATAYRVDGNLTFKLTLDSASGRNISVNYATQDGTAKAGADYVAKSGTATFAAGTLEQIVVVNTTGSDGASGTLSFKLLLTTPVNAVLATGATEAIGTIQSKLPPAAGNIDLQVLPDVLTADRCDFFDNHYCLFPWPNDHFTKADSSAATGKRINLNILSMPKNIAGKSIDPTEWNRNDGFSPGQAILVRIPNLNTVKTGAVPLTNIRDSFRDSQPIVVLDADTGERHLIWSELDANLTKFTSCDAIRPIDAVLGIAGDAGLPAAEQIKEVGEQLRTQCKALLPSIEIPTFDPGPALIIRPAINFKEGHRYIVALRNLKDGSGNTIAAPPAFQIYRDNHSSLLPQINSRRAHMESLFAKLGSAGIQRSSLYMAWDFTVASGRSLSERVLKMRDDSLAALGDTTPGDGNVQGNAPTISKITVRDKVSSTIAREVRGVITVPSYLTLPNGIAGSRLYYPPGSQLPGRNPTTPTQTFDFLCRIPYKAFGLERNVDPSTATTAVPARVAVYGHGLLGSKSEGSGQVGDMIEENNFVYCSTDWIGMASHDTSITAGELDTTYYDPPFGDVLNVVTILADVSNFPTLADRVQQSMINFTYLGRAMLNANGLCSQDAFKVNGQCVLDRRELFFDGNSQGGIIGGALVAISPDVKAGVLGVPGMNYSTLLQRSVDFDMYASLLYTSYPGSLDQQFVLSFMQMLWDRAENNGYAQHLNATTPYANTPPKRVLLTPAFGDHQVSMTTAEVMARTIGAKVHCPAVVGGASSQLGPAVKSGAHPAVTAEGVARPDISFGRRHPDDKPYDYLPCASGDGDAGSVLSVWDSGPLVKADGSANPNGVAPPPVTNTPPRPELGYGADPHEFPRSTIEDRAMKSDFLKIGGGYVDHCGGQPCATRNFNPAP</sequence>
<organism evidence="6 7">
    <name type="scientific">Stenotrophobium rhamnosiphilum</name>
    <dbReference type="NCBI Taxonomy" id="2029166"/>
    <lineage>
        <taxon>Bacteria</taxon>
        <taxon>Pseudomonadati</taxon>
        <taxon>Pseudomonadota</taxon>
        <taxon>Gammaproteobacteria</taxon>
        <taxon>Nevskiales</taxon>
        <taxon>Nevskiaceae</taxon>
        <taxon>Stenotrophobium</taxon>
    </lineage>
</organism>
<dbReference type="AlphaFoldDB" id="A0A2T5MJN7"/>
<dbReference type="SUPFAM" id="SSF141072">
    <property type="entry name" value="CalX-like"/>
    <property type="match status" value="3"/>
</dbReference>
<dbReference type="InterPro" id="IPR038081">
    <property type="entry name" value="CalX-like_sf"/>
</dbReference>
<dbReference type="EMBL" id="QANS01000001">
    <property type="protein sequence ID" value="PTU32796.1"/>
    <property type="molecule type" value="Genomic_DNA"/>
</dbReference>
<evidence type="ECO:0000256" key="1">
    <source>
        <dbReference type="ARBA" id="ARBA00022729"/>
    </source>
</evidence>
<feature type="domain" description="Calx-beta" evidence="5">
    <location>
        <begin position="54"/>
        <end position="145"/>
    </location>
</feature>
<keyword evidence="2" id="KW-0677">Repeat</keyword>
<accession>A0A2T5MJN7</accession>
<dbReference type="Gene3D" id="3.40.50.1820">
    <property type="entry name" value="alpha/beta hydrolase"/>
    <property type="match status" value="1"/>
</dbReference>
<dbReference type="GO" id="GO:0016020">
    <property type="term" value="C:membrane"/>
    <property type="evidence" value="ECO:0007669"/>
    <property type="project" value="InterPro"/>
</dbReference>